<dbReference type="InterPro" id="IPR011625">
    <property type="entry name" value="A2M_N_BRD"/>
</dbReference>
<evidence type="ECO:0000256" key="3">
    <source>
        <dbReference type="ARBA" id="ARBA00022966"/>
    </source>
</evidence>
<keyword evidence="4" id="KW-1015">Disulfide bond</keyword>
<dbReference type="SUPFAM" id="SSF49410">
    <property type="entry name" value="Alpha-macroglobulin receptor domain"/>
    <property type="match status" value="1"/>
</dbReference>
<dbReference type="Gene3D" id="2.60.120.1540">
    <property type="match status" value="1"/>
</dbReference>
<evidence type="ECO:0000259" key="6">
    <source>
        <dbReference type="PROSITE" id="PS01178"/>
    </source>
</evidence>
<feature type="signal peptide" evidence="5">
    <location>
        <begin position="1"/>
        <end position="22"/>
    </location>
</feature>
<gene>
    <name evidence="8" type="primary">LOC114667381</name>
</gene>
<feature type="domain" description="NTR" evidence="7">
    <location>
        <begin position="1515"/>
        <end position="1644"/>
    </location>
</feature>
<reference evidence="8" key="1">
    <citation type="submission" date="2021-06" db="EMBL/GenBank/DDBJ databases">
        <authorList>
            <consortium name="Wellcome Sanger Institute Data Sharing"/>
        </authorList>
    </citation>
    <scope>NUCLEOTIDE SEQUENCE [LARGE SCALE GENOMIC DNA]</scope>
</reference>
<dbReference type="SMART" id="SM00643">
    <property type="entry name" value="C345C"/>
    <property type="match status" value="1"/>
</dbReference>
<dbReference type="Gene3D" id="2.60.40.690">
    <property type="entry name" value="Alpha-macroglobulin, receptor-binding domain"/>
    <property type="match status" value="1"/>
</dbReference>
<dbReference type="Gene3D" id="2.60.40.1930">
    <property type="match status" value="3"/>
</dbReference>
<evidence type="ECO:0008006" key="10">
    <source>
        <dbReference type="Google" id="ProtNLM"/>
    </source>
</evidence>
<dbReference type="InterPro" id="IPR002890">
    <property type="entry name" value="MG2"/>
</dbReference>
<dbReference type="PANTHER" id="PTHR11412:SF81">
    <property type="entry name" value="COMPLEMENT C3"/>
    <property type="match status" value="1"/>
</dbReference>
<dbReference type="FunFam" id="2.60.40.1930:FF:000008">
    <property type="entry name" value="Complement C3"/>
    <property type="match status" value="1"/>
</dbReference>
<dbReference type="GO" id="GO:0004866">
    <property type="term" value="F:endopeptidase inhibitor activity"/>
    <property type="evidence" value="ECO:0007669"/>
    <property type="project" value="InterPro"/>
</dbReference>
<dbReference type="SUPFAM" id="SSF50242">
    <property type="entry name" value="TIMP-like"/>
    <property type="match status" value="1"/>
</dbReference>
<dbReference type="FunFam" id="2.40.50.120:FF:000013">
    <property type="entry name" value="Complement C3"/>
    <property type="match status" value="1"/>
</dbReference>
<dbReference type="Pfam" id="PF07677">
    <property type="entry name" value="A2M_recep"/>
    <property type="match status" value="1"/>
</dbReference>
<dbReference type="InterPro" id="IPR018081">
    <property type="entry name" value="Anaphylatoxin_comp_syst"/>
</dbReference>
<dbReference type="FunFam" id="2.60.40.1930:FF:000006">
    <property type="entry name" value="Complement C3"/>
    <property type="match status" value="1"/>
</dbReference>
<dbReference type="InterPro" id="IPR000020">
    <property type="entry name" value="Anaphylatoxin/fibulin"/>
</dbReference>
<dbReference type="InterPro" id="IPR013783">
    <property type="entry name" value="Ig-like_fold"/>
</dbReference>
<reference evidence="8" key="2">
    <citation type="submission" date="2025-08" db="UniProtKB">
        <authorList>
            <consortium name="Ensembl"/>
        </authorList>
    </citation>
    <scope>IDENTIFICATION</scope>
</reference>
<dbReference type="InterPro" id="IPR019742">
    <property type="entry name" value="MacrogloblnA2_CS"/>
</dbReference>
<dbReference type="InterPro" id="IPR011626">
    <property type="entry name" value="Alpha-macroglobulin_TED"/>
</dbReference>
<dbReference type="PROSITE" id="PS00477">
    <property type="entry name" value="ALPHA_2_MACROGLOBULIN"/>
    <property type="match status" value="1"/>
</dbReference>
<dbReference type="SMART" id="SM01360">
    <property type="entry name" value="A2M"/>
    <property type="match status" value="1"/>
</dbReference>
<organism evidence="8 9">
    <name type="scientific">Erpetoichthys calabaricus</name>
    <name type="common">Rope fish</name>
    <name type="synonym">Calamoichthys calabaricus</name>
    <dbReference type="NCBI Taxonomy" id="27687"/>
    <lineage>
        <taxon>Eukaryota</taxon>
        <taxon>Metazoa</taxon>
        <taxon>Chordata</taxon>
        <taxon>Craniata</taxon>
        <taxon>Vertebrata</taxon>
        <taxon>Euteleostomi</taxon>
        <taxon>Actinopterygii</taxon>
        <taxon>Polypteriformes</taxon>
        <taxon>Polypteridae</taxon>
        <taxon>Erpetoichthys</taxon>
    </lineage>
</organism>
<dbReference type="Pfam" id="PF00207">
    <property type="entry name" value="A2M"/>
    <property type="match status" value="1"/>
</dbReference>
<proteinExistence type="predicted"/>
<dbReference type="InterPro" id="IPR001599">
    <property type="entry name" value="Macroglobln_a2"/>
</dbReference>
<dbReference type="Ensembl" id="ENSECRT00000027592.1">
    <property type="protein sequence ID" value="ENSECRP00000027022.1"/>
    <property type="gene ID" value="ENSECRG00000018274.1"/>
</dbReference>
<keyword evidence="2" id="KW-0964">Secreted</keyword>
<dbReference type="PROSITE" id="PS50189">
    <property type="entry name" value="NTR"/>
    <property type="match status" value="1"/>
</dbReference>
<dbReference type="Pfam" id="PF21308">
    <property type="entry name" value="C3_CUB2"/>
    <property type="match status" value="1"/>
</dbReference>
<dbReference type="InterPro" id="IPR009048">
    <property type="entry name" value="A-macroglobulin_rcpt-bd"/>
</dbReference>
<accession>A0A8C4T8Y9</accession>
<dbReference type="CDD" id="cd00017">
    <property type="entry name" value="ANATO"/>
    <property type="match status" value="1"/>
</dbReference>
<evidence type="ECO:0000256" key="2">
    <source>
        <dbReference type="ARBA" id="ARBA00022525"/>
    </source>
</evidence>
<dbReference type="InterPro" id="IPR008930">
    <property type="entry name" value="Terpenoid_cyclase/PrenylTrfase"/>
</dbReference>
<keyword evidence="3" id="KW-0882">Thioester bond</keyword>
<dbReference type="InterPro" id="IPR048848">
    <property type="entry name" value="C3_CUB2"/>
</dbReference>
<feature type="chain" id="PRO_5034821283" description="Complement C3" evidence="5">
    <location>
        <begin position="23"/>
        <end position="1674"/>
    </location>
</feature>
<comment type="subcellular location">
    <subcellularLocation>
        <location evidence="1">Secreted</location>
    </subcellularLocation>
</comment>
<dbReference type="Gene3D" id="1.20.91.20">
    <property type="entry name" value="Anaphylotoxins (complement system)"/>
    <property type="match status" value="1"/>
</dbReference>
<dbReference type="InterPro" id="IPR050473">
    <property type="entry name" value="A2M/Complement_sys"/>
</dbReference>
<dbReference type="PANTHER" id="PTHR11412">
    <property type="entry name" value="MACROGLOBULIN / COMPLEMENT"/>
    <property type="match status" value="1"/>
</dbReference>
<dbReference type="Pfam" id="PF17789">
    <property type="entry name" value="MG4"/>
    <property type="match status" value="1"/>
</dbReference>
<dbReference type="InterPro" id="IPR036595">
    <property type="entry name" value="A-macroglobulin_rcpt-bd_sf"/>
</dbReference>
<dbReference type="CDD" id="cd02896">
    <property type="entry name" value="complement_C3_C4_C5"/>
    <property type="match status" value="1"/>
</dbReference>
<dbReference type="Pfam" id="PF07678">
    <property type="entry name" value="TED_complement"/>
    <property type="match status" value="1"/>
</dbReference>
<dbReference type="InterPro" id="IPR040839">
    <property type="entry name" value="MG4"/>
</dbReference>
<dbReference type="InterPro" id="IPR018933">
    <property type="entry name" value="Netrin_module_non-TIMP"/>
</dbReference>
<dbReference type="SMART" id="SM00104">
    <property type="entry name" value="ANATO"/>
    <property type="match status" value="1"/>
</dbReference>
<dbReference type="GeneTree" id="ENSGT00940000154063"/>
<dbReference type="InterPro" id="IPR041425">
    <property type="entry name" value="C3/4/5_MG1"/>
</dbReference>
<dbReference type="Gene3D" id="2.20.130.20">
    <property type="match status" value="1"/>
</dbReference>
<dbReference type="SMART" id="SM01361">
    <property type="entry name" value="A2M_recep"/>
    <property type="match status" value="1"/>
</dbReference>
<feature type="domain" description="Anaphylatoxin-like" evidence="6">
    <location>
        <begin position="693"/>
        <end position="728"/>
    </location>
</feature>
<dbReference type="Pfam" id="PF17791">
    <property type="entry name" value="MG3"/>
    <property type="match status" value="1"/>
</dbReference>
<dbReference type="Gene3D" id="1.50.10.20">
    <property type="match status" value="1"/>
</dbReference>
<evidence type="ECO:0000313" key="8">
    <source>
        <dbReference type="Ensembl" id="ENSECRP00000027022.1"/>
    </source>
</evidence>
<dbReference type="Pfam" id="PF17790">
    <property type="entry name" value="MG1"/>
    <property type="match status" value="1"/>
</dbReference>
<dbReference type="Gene3D" id="6.20.50.160">
    <property type="match status" value="1"/>
</dbReference>
<dbReference type="SUPFAM" id="SSF47686">
    <property type="entry name" value="Anaphylotoxins (complement system)"/>
    <property type="match status" value="1"/>
</dbReference>
<dbReference type="FunFam" id="2.20.130.20:FF:000001">
    <property type="entry name" value="Complement C3"/>
    <property type="match status" value="1"/>
</dbReference>
<dbReference type="Proteomes" id="UP000694620">
    <property type="component" value="Chromosome 17"/>
</dbReference>
<dbReference type="Pfam" id="PF01821">
    <property type="entry name" value="ANATO"/>
    <property type="match status" value="1"/>
</dbReference>
<evidence type="ECO:0000313" key="9">
    <source>
        <dbReference type="Proteomes" id="UP000694620"/>
    </source>
</evidence>
<evidence type="ECO:0000259" key="7">
    <source>
        <dbReference type="PROSITE" id="PS50189"/>
    </source>
</evidence>
<keyword evidence="9" id="KW-1185">Reference proteome</keyword>
<evidence type="ECO:0000256" key="4">
    <source>
        <dbReference type="ARBA" id="ARBA00023157"/>
    </source>
</evidence>
<sequence length="1674" mass="188004">MAGSALHLFVPLALSLLHTCAAQQPLFILTAPNVIRVESEENIVLEAHDFAGGVIDAEIRVLDFPAKRQTLYPTDGIDNKVQLSANNQYHVTKAIKISAKHFKSDSRTNQYIYLQATSANFNLEKEIVVSFHSGYVFVQTDKTIYTPTDNVLYRVFSMTHHLSPTTSAVSVEVMNPDGIIVSKDVLSSPHGISSGTYKMPEVVNVGIWKIVAKFEVTPQENYTSEFEVKEYVLPSFEVKLEPSQPFFYVDDNELSVDVTATYLYGNKVLGYGYIVFGVLADDEKRSFPDSLQRIEIEDGRGVARLTRQQILSAFPDINQLIDKSIYISATVLTSTGSDMVEAEKRGLKIVTTPYKVLFTKTPKYFKPGMPFDVMVLITNPDGSPARNVDVEGNPGKVPARTNSEGTAKMTINTIRDGRNLAITVRTKNPKITEPRQADGRMEAIPYKTPSNSNNYLHIGIQAAELLPGANLQINLNIQSNDIVTQDTIKYFSYLIINKGNLLKAGRQERLRGQSLVTMSLLVTREMIPSFRVVAYYYVTAGGKREIVSDSVWVDVKDSCMGTLQILPERGGQAYSPRKPFGFKIRGDPGAKVGLVAVDKAVFVLNNKNKLTQTKIWDHIEKNDIGCSPGSGANNMGVFKDAGLIFKSSIDIETESRNDPHCPVPPKRRRRSLVLVTEKTSLAGKYTDSLLKKCCMDGMSEIVMDFNCKQRSEYIVESKECIEAFLHCCIELTKKKGLLARQQEQILARSEEDDRFLNDDEIVSRTEFPESWLWQIESLPIGAGDKDGLVVKDMKSFLKDSITTWEILAISLSAKKGICVADPYEITVKKDFFIDLRLPYSVIRNEQVEIKAVLYNYYEEDIEVRVEWMPNSQLCSMANKNKYSEIVRINQLSSRAVPFIIIPMKLGKIDIEVKASGKAFGDFVADGVKKQLHVVPDGMQVKKMVRNIVLDPVKAGGVQNEFIPKVDVRSIVPDTEAQTFIAVTGNLLAETVESAISGSNLANLIRVPYGCGEQNMITMTPPVIATHYLDKTDQWEQVSLQRRAEAIKYIGQGYTQELAFRKTDNSYGAWITSPSSTWLTAYVAKVFAMAYSLISIDDKVLCGAVKWLILNKQQADGTFKEDAPVYHGEMVGGLRNSESDATLTAFVLIALAESQEICRTQVQSLEESVEKAASFLDRRLLTLQKPYTVAITSYALALCGRKHQDPILMRFASADKTNWDGGSRLFTLEATAYALLASVRIGQYDRSGDIVRWLTEQRFYGGGFESTQATIIVFQAMAEYMTAVPEYRDIDLDVELTVSGRSKPTKWKINKANAFLARSEKANIDKDISVSAKGTGQGAMSVMSIYYALVEQNKTECKKFELDVLMEEVPNAKKPEGAIRTFKLTARMTYQGERDATMSILDITMLTGFIADQADLGKLANGVDKYIQKFEVDKALSNKASLILYLDKVSNKRWDVISFKVHQMYEVGLIQPAGVTIYEYYEMDKRCQRFYHPDKESGLLSKICQEQVCRCAEENCSLLKKNELRLREEDRLTVACEAGVDYVYRTRLLETTQEAEYSFYKMEVVSVIKEGTDENPEGKRRVFISHSSCRKTLNLETNKEYLIMGKMEDLWQKGQEISYILGSETWIEWWPSNQECQDPKYKKTCRDIKGATDHLHDLGAPTKPPSQEYCQVSPY</sequence>
<keyword evidence="5" id="KW-0732">Signal</keyword>
<dbReference type="Gene3D" id="2.60.40.1940">
    <property type="match status" value="1"/>
</dbReference>
<reference evidence="8" key="3">
    <citation type="submission" date="2025-09" db="UniProtKB">
        <authorList>
            <consortium name="Ensembl"/>
        </authorList>
    </citation>
    <scope>IDENTIFICATION</scope>
</reference>
<dbReference type="PROSITE" id="PS01178">
    <property type="entry name" value="ANAPHYLATOXIN_2"/>
    <property type="match status" value="1"/>
</dbReference>
<dbReference type="SUPFAM" id="SSF48239">
    <property type="entry name" value="Terpenoid cyclases/Protein prenyltransferases"/>
    <property type="match status" value="1"/>
</dbReference>
<dbReference type="InterPro" id="IPR008993">
    <property type="entry name" value="TIMP-like_OB-fold"/>
</dbReference>
<dbReference type="Pfam" id="PF07703">
    <property type="entry name" value="A2M_BRD"/>
    <property type="match status" value="1"/>
</dbReference>
<dbReference type="FunFam" id="2.60.40.10:FF:000155">
    <property type="entry name" value="complement C3 isoform X1"/>
    <property type="match status" value="1"/>
</dbReference>
<dbReference type="InterPro" id="IPR001134">
    <property type="entry name" value="Netrin_domain"/>
</dbReference>
<dbReference type="Gene3D" id="2.40.50.120">
    <property type="match status" value="1"/>
</dbReference>
<dbReference type="InterPro" id="IPR041555">
    <property type="entry name" value="MG3"/>
</dbReference>
<dbReference type="SMART" id="SM01359">
    <property type="entry name" value="A2M_N_2"/>
    <property type="match status" value="1"/>
</dbReference>
<dbReference type="Pfam" id="PF01759">
    <property type="entry name" value="NTR"/>
    <property type="match status" value="1"/>
</dbReference>
<dbReference type="Pfam" id="PF01835">
    <property type="entry name" value="MG2"/>
    <property type="match status" value="1"/>
</dbReference>
<protein>
    <recommendedName>
        <fullName evidence="10">Complement C3</fullName>
    </recommendedName>
</protein>
<dbReference type="InterPro" id="IPR047565">
    <property type="entry name" value="Alpha-macroglob_thiol-ester_cl"/>
</dbReference>
<name>A0A8C4T8Y9_ERPCA</name>
<dbReference type="SMART" id="SM01419">
    <property type="entry name" value="Thiol-ester_cl"/>
    <property type="match status" value="1"/>
</dbReference>
<dbReference type="GO" id="GO:0005615">
    <property type="term" value="C:extracellular space"/>
    <property type="evidence" value="ECO:0007669"/>
    <property type="project" value="InterPro"/>
</dbReference>
<evidence type="ECO:0000256" key="1">
    <source>
        <dbReference type="ARBA" id="ARBA00004613"/>
    </source>
</evidence>
<evidence type="ECO:0000256" key="5">
    <source>
        <dbReference type="SAM" id="SignalP"/>
    </source>
</evidence>
<dbReference type="Gene3D" id="2.60.40.10">
    <property type="entry name" value="Immunoglobulins"/>
    <property type="match status" value="2"/>
</dbReference>
<dbReference type="FunFam" id="2.60.40.1940:FF:000001">
    <property type="entry name" value="Complement component C3"/>
    <property type="match status" value="1"/>
</dbReference>